<name>A0AA41H6A3_9BURK</name>
<reference evidence="3" key="2">
    <citation type="submission" date="2022-03" db="EMBL/GenBank/DDBJ databases">
        <title>Genome Encyclopedia of Bacteria and Archaea VI: Functional Genomics of Type Strains.</title>
        <authorList>
            <person name="Whitman W."/>
        </authorList>
    </citation>
    <scope>NUCLEOTIDE SEQUENCE</scope>
    <source>
        <strain evidence="3">HSC-15S17</strain>
    </source>
</reference>
<accession>A0AA41H6A3</accession>
<evidence type="ECO:0000313" key="2">
    <source>
        <dbReference type="EMBL" id="MBV6322683.1"/>
    </source>
</evidence>
<evidence type="ECO:0000256" key="1">
    <source>
        <dbReference type="SAM" id="Phobius"/>
    </source>
</evidence>
<gene>
    <name evidence="2" type="ORF">KVP70_17250</name>
    <name evidence="3" type="ORF">L1274_004639</name>
</gene>
<dbReference type="AlphaFoldDB" id="A0AA41H6A3"/>
<evidence type="ECO:0008006" key="6">
    <source>
        <dbReference type="Google" id="ProtNLM"/>
    </source>
</evidence>
<dbReference type="EMBL" id="JAHTGR010000008">
    <property type="protein sequence ID" value="MBV6322683.1"/>
    <property type="molecule type" value="Genomic_DNA"/>
</dbReference>
<keyword evidence="1" id="KW-0812">Transmembrane</keyword>
<dbReference type="Proteomes" id="UP001162889">
    <property type="component" value="Unassembled WGS sequence"/>
</dbReference>
<comment type="caution">
    <text evidence="2">The sequence shown here is derived from an EMBL/GenBank/DDBJ whole genome shotgun (WGS) entry which is preliminary data.</text>
</comment>
<dbReference type="EMBL" id="JALJZU010000009">
    <property type="protein sequence ID" value="MCP2010897.1"/>
    <property type="molecule type" value="Genomic_DNA"/>
</dbReference>
<feature type="transmembrane region" description="Helical" evidence="1">
    <location>
        <begin position="195"/>
        <end position="216"/>
    </location>
</feature>
<dbReference type="RefSeq" id="WP_217943434.1">
    <property type="nucleotide sequence ID" value="NZ_JAHTGR010000008.1"/>
</dbReference>
<feature type="transmembrane region" description="Helical" evidence="1">
    <location>
        <begin position="222"/>
        <end position="243"/>
    </location>
</feature>
<evidence type="ECO:0000313" key="5">
    <source>
        <dbReference type="Proteomes" id="UP001162889"/>
    </source>
</evidence>
<organism evidence="2 4">
    <name type="scientific">Duganella violaceipulchra</name>
    <dbReference type="NCBI Taxonomy" id="2849652"/>
    <lineage>
        <taxon>Bacteria</taxon>
        <taxon>Pseudomonadati</taxon>
        <taxon>Pseudomonadota</taxon>
        <taxon>Betaproteobacteria</taxon>
        <taxon>Burkholderiales</taxon>
        <taxon>Oxalobacteraceae</taxon>
        <taxon>Telluria group</taxon>
        <taxon>Duganella</taxon>
    </lineage>
</organism>
<keyword evidence="1" id="KW-0472">Membrane</keyword>
<dbReference type="Proteomes" id="UP001155901">
    <property type="component" value="Unassembled WGS sequence"/>
</dbReference>
<evidence type="ECO:0000313" key="3">
    <source>
        <dbReference type="EMBL" id="MCP2010897.1"/>
    </source>
</evidence>
<keyword evidence="1" id="KW-1133">Transmembrane helix</keyword>
<evidence type="ECO:0000313" key="4">
    <source>
        <dbReference type="Proteomes" id="UP001155901"/>
    </source>
</evidence>
<protein>
    <recommendedName>
        <fullName evidence="6">Restriction endonuclease type IV Mrr domain-containing protein</fullName>
    </recommendedName>
</protein>
<proteinExistence type="predicted"/>
<sequence length="321" mass="35818">MPTIPGSQFAPPRTWDEFEDIALSAAKIRWGRTDFFRNGRSGQRQRGVDIFGTSGLPAAAIGIQCKNTIDGVSEKTVLAEIQNAESFNPPLTELYIATTASRDSALQEKIRIVSAARAAQGKFTVNLLFWSDLVSDLAKDRDEFFKHFPAYAPVPVTTTIQTDSGKPIFTIEQLRVVRHPALSGKRIRRRGLATLGKATTSAGIVALLLTLLPSFFGRFSNWTPASMLLFGVGMTLLAIPEVLKRRRFEHIMFGRYYLELNVNDDLCINRLTATCPWCESHMDLRHLGPKDGPKEDIFVCERNSKQHTILLDPTILPEITD</sequence>
<reference evidence="2" key="1">
    <citation type="submission" date="2021-07" db="EMBL/GenBank/DDBJ databases">
        <title>Characterization of violacein-producing bacteria and related species.</title>
        <authorList>
            <person name="Wilson H.S."/>
            <person name="De Leon M.E."/>
        </authorList>
    </citation>
    <scope>NUCLEOTIDE SEQUENCE</scope>
    <source>
        <strain evidence="2">HSC-15S17</strain>
    </source>
</reference>
<keyword evidence="5" id="KW-1185">Reference proteome</keyword>